<protein>
    <recommendedName>
        <fullName evidence="4">SCO family protein</fullName>
    </recommendedName>
</protein>
<keyword evidence="3" id="KW-1185">Reference proteome</keyword>
<comment type="caution">
    <text evidence="2">The sequence shown here is derived from an EMBL/GenBank/DDBJ whole genome shotgun (WGS) entry which is preliminary data.</text>
</comment>
<dbReference type="OrthoDB" id="1466863at2"/>
<dbReference type="RefSeq" id="WP_111063107.1">
    <property type="nucleotide sequence ID" value="NZ_JBHUCU010000032.1"/>
</dbReference>
<gene>
    <name evidence="2" type="ORF">DNU06_09680</name>
</gene>
<evidence type="ECO:0008006" key="4">
    <source>
        <dbReference type="Google" id="ProtNLM"/>
    </source>
</evidence>
<keyword evidence="1" id="KW-0472">Membrane</keyword>
<evidence type="ECO:0000256" key="1">
    <source>
        <dbReference type="SAM" id="Phobius"/>
    </source>
</evidence>
<proteinExistence type="predicted"/>
<evidence type="ECO:0000313" key="3">
    <source>
        <dbReference type="Proteomes" id="UP000249248"/>
    </source>
</evidence>
<dbReference type="EMBL" id="QKSB01000005">
    <property type="protein sequence ID" value="PZE17009.1"/>
    <property type="molecule type" value="Genomic_DNA"/>
</dbReference>
<dbReference type="Proteomes" id="UP000249248">
    <property type="component" value="Unassembled WGS sequence"/>
</dbReference>
<organism evidence="2 3">
    <name type="scientific">Putridiphycobacter roseus</name>
    <dbReference type="NCBI Taxonomy" id="2219161"/>
    <lineage>
        <taxon>Bacteria</taxon>
        <taxon>Pseudomonadati</taxon>
        <taxon>Bacteroidota</taxon>
        <taxon>Flavobacteriia</taxon>
        <taxon>Flavobacteriales</taxon>
        <taxon>Crocinitomicaceae</taxon>
        <taxon>Putridiphycobacter</taxon>
    </lineage>
</organism>
<dbReference type="Gene3D" id="3.40.30.10">
    <property type="entry name" value="Glutaredoxin"/>
    <property type="match status" value="1"/>
</dbReference>
<reference evidence="2 3" key="1">
    <citation type="submission" date="2018-06" db="EMBL/GenBank/DDBJ databases">
        <title>The draft genome sequence of Crocinitomix sp. SM1701.</title>
        <authorList>
            <person name="Zhang X."/>
        </authorList>
    </citation>
    <scope>NUCLEOTIDE SEQUENCE [LARGE SCALE GENOMIC DNA]</scope>
    <source>
        <strain evidence="2 3">SM1701</strain>
    </source>
</reference>
<dbReference type="SUPFAM" id="SSF52833">
    <property type="entry name" value="Thioredoxin-like"/>
    <property type="match status" value="1"/>
</dbReference>
<accession>A0A2W1MXX0</accession>
<dbReference type="AlphaFoldDB" id="A0A2W1MXX0"/>
<name>A0A2W1MXX0_9FLAO</name>
<sequence>MPGLKRLGLLILVLFGPGLLIYFFAKNLTNKFIKLPYIGAPTITANTDGTSDTIPYQIPFFEFKNEFGQTINSRTTQNQFLVFSTIQNACPDTCGIYLFHFNELFYDKIQKNKDNYNNVKLYSILTDVNGNAIEHPSKRLLETLANLNRDTSVWQILIGDPKQIFDFNYNGSNFSELPATASNFEIGEKAFVNALLLVDRTKHIRGFTGAKRDSDIRNFFDLLKILKKVQFDENNKH</sequence>
<evidence type="ECO:0000313" key="2">
    <source>
        <dbReference type="EMBL" id="PZE17009.1"/>
    </source>
</evidence>
<dbReference type="InterPro" id="IPR036249">
    <property type="entry name" value="Thioredoxin-like_sf"/>
</dbReference>
<feature type="transmembrane region" description="Helical" evidence="1">
    <location>
        <begin position="7"/>
        <end position="25"/>
    </location>
</feature>
<keyword evidence="1" id="KW-1133">Transmembrane helix</keyword>
<keyword evidence="1" id="KW-0812">Transmembrane</keyword>